<dbReference type="PROSITE" id="PS51375">
    <property type="entry name" value="PPR"/>
    <property type="match status" value="2"/>
</dbReference>
<proteinExistence type="predicted"/>
<evidence type="ECO:0008006" key="5">
    <source>
        <dbReference type="Google" id="ProtNLM"/>
    </source>
</evidence>
<feature type="repeat" description="PPR" evidence="2">
    <location>
        <begin position="43"/>
        <end position="77"/>
    </location>
</feature>
<dbReference type="Pfam" id="PF01535">
    <property type="entry name" value="PPR"/>
    <property type="match status" value="2"/>
</dbReference>
<protein>
    <recommendedName>
        <fullName evidence="5">Pentatricopeptide repeat-containing protein</fullName>
    </recommendedName>
</protein>
<dbReference type="InterPro" id="IPR011990">
    <property type="entry name" value="TPR-like_helical_dom_sf"/>
</dbReference>
<feature type="repeat" description="PPR" evidence="2">
    <location>
        <begin position="5"/>
        <end position="39"/>
    </location>
</feature>
<evidence type="ECO:0000313" key="4">
    <source>
        <dbReference type="Proteomes" id="UP001603857"/>
    </source>
</evidence>
<keyword evidence="4" id="KW-1185">Reference proteome</keyword>
<comment type="caution">
    <text evidence="3">The sequence shown here is derived from an EMBL/GenBank/DDBJ whole genome shotgun (WGS) entry which is preliminary data.</text>
</comment>
<reference evidence="3 4" key="1">
    <citation type="submission" date="2024-08" db="EMBL/GenBank/DDBJ databases">
        <title>Insights into the chromosomal genome structure of Flemingia macrophylla.</title>
        <authorList>
            <person name="Ding Y."/>
            <person name="Zhao Y."/>
            <person name="Bi W."/>
            <person name="Wu M."/>
            <person name="Zhao G."/>
            <person name="Gong Y."/>
            <person name="Li W."/>
            <person name="Zhang P."/>
        </authorList>
    </citation>
    <scope>NUCLEOTIDE SEQUENCE [LARGE SCALE GENOMIC DNA]</scope>
    <source>
        <strain evidence="3">DYQJB</strain>
        <tissue evidence="3">Leaf</tissue>
    </source>
</reference>
<accession>A0ABD1N845</accession>
<name>A0ABD1N845_9FABA</name>
<dbReference type="Proteomes" id="UP001603857">
    <property type="component" value="Unassembled WGS sequence"/>
</dbReference>
<keyword evidence="1" id="KW-0677">Repeat</keyword>
<evidence type="ECO:0000256" key="2">
    <source>
        <dbReference type="PROSITE-ProRule" id="PRU00708"/>
    </source>
</evidence>
<dbReference type="NCBIfam" id="TIGR00756">
    <property type="entry name" value="PPR"/>
    <property type="match status" value="1"/>
</dbReference>
<evidence type="ECO:0000256" key="1">
    <source>
        <dbReference type="ARBA" id="ARBA00022737"/>
    </source>
</evidence>
<sequence>MSVRSRVSWTVVIVGYARGGDMGEDGRLFYEMEERDVAMRERNMISLNSMVSGYCINGDVENARLMFDLMSEKNLFT</sequence>
<evidence type="ECO:0000313" key="3">
    <source>
        <dbReference type="EMBL" id="KAL2344272.1"/>
    </source>
</evidence>
<dbReference type="AlphaFoldDB" id="A0ABD1N845"/>
<dbReference type="InterPro" id="IPR002885">
    <property type="entry name" value="PPR_rpt"/>
</dbReference>
<gene>
    <name evidence="3" type="ORF">Fmac_005557</name>
</gene>
<dbReference type="EMBL" id="JBGMDY010000002">
    <property type="protein sequence ID" value="KAL2344272.1"/>
    <property type="molecule type" value="Genomic_DNA"/>
</dbReference>
<dbReference type="Gene3D" id="1.25.40.10">
    <property type="entry name" value="Tetratricopeptide repeat domain"/>
    <property type="match status" value="1"/>
</dbReference>
<organism evidence="3 4">
    <name type="scientific">Flemingia macrophylla</name>
    <dbReference type="NCBI Taxonomy" id="520843"/>
    <lineage>
        <taxon>Eukaryota</taxon>
        <taxon>Viridiplantae</taxon>
        <taxon>Streptophyta</taxon>
        <taxon>Embryophyta</taxon>
        <taxon>Tracheophyta</taxon>
        <taxon>Spermatophyta</taxon>
        <taxon>Magnoliopsida</taxon>
        <taxon>eudicotyledons</taxon>
        <taxon>Gunneridae</taxon>
        <taxon>Pentapetalae</taxon>
        <taxon>rosids</taxon>
        <taxon>fabids</taxon>
        <taxon>Fabales</taxon>
        <taxon>Fabaceae</taxon>
        <taxon>Papilionoideae</taxon>
        <taxon>50 kb inversion clade</taxon>
        <taxon>NPAAA clade</taxon>
        <taxon>indigoferoid/millettioid clade</taxon>
        <taxon>Phaseoleae</taxon>
        <taxon>Flemingia</taxon>
    </lineage>
</organism>